<dbReference type="InterPro" id="IPR007421">
    <property type="entry name" value="Schlafen_AlbA_2_dom"/>
</dbReference>
<feature type="domain" description="Schlafen AlbA-2" evidence="1">
    <location>
        <begin position="14"/>
        <end position="136"/>
    </location>
</feature>
<comment type="caution">
    <text evidence="2">The sequence shown here is derived from an EMBL/GenBank/DDBJ whole genome shotgun (WGS) entry which is preliminary data.</text>
</comment>
<proteinExistence type="predicted"/>
<dbReference type="Gene3D" id="3.30.565.60">
    <property type="match status" value="1"/>
</dbReference>
<feature type="non-terminal residue" evidence="2">
    <location>
        <position position="390"/>
    </location>
</feature>
<evidence type="ECO:0000259" key="1">
    <source>
        <dbReference type="Pfam" id="PF04326"/>
    </source>
</evidence>
<dbReference type="AlphaFoldDB" id="A0A317C079"/>
<evidence type="ECO:0000313" key="3">
    <source>
        <dbReference type="Proteomes" id="UP000245539"/>
    </source>
</evidence>
<dbReference type="EMBL" id="QGKM01000128">
    <property type="protein sequence ID" value="PWQ92055.1"/>
    <property type="molecule type" value="Genomic_DNA"/>
</dbReference>
<keyword evidence="3" id="KW-1185">Reference proteome</keyword>
<accession>A0A317C079</accession>
<dbReference type="RefSeq" id="WP_109840014.1">
    <property type="nucleotide sequence ID" value="NZ_QGKM01000128.1"/>
</dbReference>
<dbReference type="InterPro" id="IPR038475">
    <property type="entry name" value="RecG_C_sf"/>
</dbReference>
<dbReference type="Proteomes" id="UP000245539">
    <property type="component" value="Unassembled WGS sequence"/>
</dbReference>
<protein>
    <submittedName>
        <fullName evidence="2">Transcriptional regulator</fullName>
    </submittedName>
</protein>
<dbReference type="PANTHER" id="PTHR30595:SF6">
    <property type="entry name" value="SCHLAFEN ALBA-2 DOMAIN-CONTAINING PROTEIN"/>
    <property type="match status" value="1"/>
</dbReference>
<dbReference type="Pfam" id="PF13749">
    <property type="entry name" value="HATPase_c_4"/>
    <property type="match status" value="1"/>
</dbReference>
<dbReference type="PANTHER" id="PTHR30595">
    <property type="entry name" value="GLPR-RELATED TRANSCRIPTIONAL REPRESSOR"/>
    <property type="match status" value="1"/>
</dbReference>
<organism evidence="2 3">
    <name type="scientific">Leucothrix pacifica</name>
    <dbReference type="NCBI Taxonomy" id="1247513"/>
    <lineage>
        <taxon>Bacteria</taxon>
        <taxon>Pseudomonadati</taxon>
        <taxon>Pseudomonadota</taxon>
        <taxon>Gammaproteobacteria</taxon>
        <taxon>Thiotrichales</taxon>
        <taxon>Thiotrichaceae</taxon>
        <taxon>Leucothrix</taxon>
    </lineage>
</organism>
<dbReference type="Gene3D" id="3.30.950.30">
    <property type="entry name" value="Schlafen, AAA domain"/>
    <property type="match status" value="1"/>
</dbReference>
<dbReference type="OrthoDB" id="9807853at2"/>
<reference evidence="2 3" key="1">
    <citation type="submission" date="2018-05" db="EMBL/GenBank/DDBJ databases">
        <title>Leucothrix arctica sp. nov., isolated from Arctic seawater.</title>
        <authorList>
            <person name="Choi A."/>
            <person name="Baek K."/>
        </authorList>
    </citation>
    <scope>NUCLEOTIDE SEQUENCE [LARGE SCALE GENOMIC DNA]</scope>
    <source>
        <strain evidence="2 3">JCM 18388</strain>
    </source>
</reference>
<dbReference type="Pfam" id="PF04326">
    <property type="entry name" value="SLFN_AlbA_2"/>
    <property type="match status" value="1"/>
</dbReference>
<gene>
    <name evidence="2" type="ORF">DKW60_23155</name>
</gene>
<name>A0A317C079_9GAMM</name>
<sequence>MPTNSNINQPPLVESQRVEFKRQLSDGLEKEVVAFLNAHDGGLIYIGIDDDGQAIDLEVLSDRTIDQQQLQIKDRIKHNISPSTMGLFDVIVETYQEKSIIKIVVARGSEQPYYLSKAGMSPKGCFIRIGSSAEPMPQRMIEELFATRTRNSIGNIRSRNQDLQFEQLKIYYQERNLPLNQQFARNLELLTAEGDYNYAAYLLADDNGMSIKVAKYAGLDRVDLIENEEYGYCCLIKATKAVLEKLKVENKTFATITDTTRNETKLLNPIALREAVINAMIHNAYSRDVPPKFELFADRLEITSAGGLPQGFSQDEFFMGYSVPQNKELMRVFRDVDLVEQLGSGIPRILQSYSKNVFHFTDNFTRLVLPFSKVLDMTDQATEQATDQAT</sequence>
<dbReference type="InterPro" id="IPR038461">
    <property type="entry name" value="Schlafen_AlbA_2_dom_sf"/>
</dbReference>
<evidence type="ECO:0000313" key="2">
    <source>
        <dbReference type="EMBL" id="PWQ92055.1"/>
    </source>
</evidence>